<feature type="region of interest" description="Disordered" evidence="1">
    <location>
        <begin position="218"/>
        <end position="272"/>
    </location>
</feature>
<proteinExistence type="predicted"/>
<feature type="chain" id="PRO_5004711001" description="Mid2 domain-containing protein" evidence="3">
    <location>
        <begin position="18"/>
        <end position="407"/>
    </location>
</feature>
<evidence type="ECO:0008006" key="6">
    <source>
        <dbReference type="Google" id="ProtNLM"/>
    </source>
</evidence>
<keyword evidence="5" id="KW-1185">Reference proteome</keyword>
<evidence type="ECO:0000256" key="2">
    <source>
        <dbReference type="SAM" id="Phobius"/>
    </source>
</evidence>
<keyword evidence="3" id="KW-0732">Signal</keyword>
<keyword evidence="2" id="KW-1133">Transmembrane helix</keyword>
<feature type="compositionally biased region" description="Low complexity" evidence="1">
    <location>
        <begin position="124"/>
        <end position="149"/>
    </location>
</feature>
<protein>
    <recommendedName>
        <fullName evidence="6">Mid2 domain-containing protein</fullName>
    </recommendedName>
</protein>
<feature type="region of interest" description="Disordered" evidence="1">
    <location>
        <begin position="306"/>
        <end position="336"/>
    </location>
</feature>
<evidence type="ECO:0000256" key="3">
    <source>
        <dbReference type="SAM" id="SignalP"/>
    </source>
</evidence>
<dbReference type="OrthoDB" id="3018813at2759"/>
<feature type="transmembrane region" description="Helical" evidence="2">
    <location>
        <begin position="179"/>
        <end position="201"/>
    </location>
</feature>
<name>V2WFZ6_MONRO</name>
<keyword evidence="2" id="KW-0472">Membrane</keyword>
<evidence type="ECO:0000313" key="5">
    <source>
        <dbReference type="Proteomes" id="UP000017559"/>
    </source>
</evidence>
<feature type="compositionally biased region" description="Low complexity" evidence="1">
    <location>
        <begin position="218"/>
        <end position="228"/>
    </location>
</feature>
<feature type="signal peptide" evidence="3">
    <location>
        <begin position="1"/>
        <end position="17"/>
    </location>
</feature>
<comment type="caution">
    <text evidence="4">The sequence shown here is derived from an EMBL/GenBank/DDBJ whole genome shotgun (WGS) entry which is preliminary data.</text>
</comment>
<evidence type="ECO:0000256" key="1">
    <source>
        <dbReference type="SAM" id="MobiDB-lite"/>
    </source>
</evidence>
<accession>V2WFZ6</accession>
<feature type="region of interest" description="Disordered" evidence="1">
    <location>
        <begin position="124"/>
        <end position="172"/>
    </location>
</feature>
<dbReference type="KEGG" id="mrr:Moror_2462"/>
<dbReference type="AlphaFoldDB" id="V2WFZ6"/>
<dbReference type="EMBL" id="AWSO01001025">
    <property type="protein sequence ID" value="ESK85753.1"/>
    <property type="molecule type" value="Genomic_DNA"/>
</dbReference>
<feature type="compositionally biased region" description="Low complexity" evidence="1">
    <location>
        <begin position="306"/>
        <end position="324"/>
    </location>
</feature>
<sequence length="407" mass="44365">MHFVLLMLFTLICVARAITITFPQTLVATQNIPFSWTRDENDPQNFDLRKQKLDDPGGLTTLSTPIHVVANGSRTGNGTIYFNRAGLFRVVVFDARDANLKQLLLSQTVTVFVAPTSAGASIPTGSTGFSSGSNQSISQSTSQSISQNGGESGGSNISQSTKMSEKPGTSSSNNKNVPLVVGFVLGSVGLIFLVAATLLWFRYRTRSQTMAFKRNMIRPYPRSPSSRSNMDHSMLENGDEDSSTQDLTFASPMSSRHASPLPPPPDIQSVASSGSFSITSPIVARQRDAARNKANDLSNFRLSMSTNSRSTSSAFRSATGTRSSITSFPVPALPSRTRTNRQKLIEEKIQLHQSKILLLHSQKPNMPPSEFAEELGSTEQRVERLKQIHESDWALELTDVAPEGLHD</sequence>
<organism evidence="4 5">
    <name type="scientific">Moniliophthora roreri (strain MCA 2997)</name>
    <name type="common">Cocoa frosty pod rot fungus</name>
    <name type="synonym">Crinipellis roreri</name>
    <dbReference type="NCBI Taxonomy" id="1381753"/>
    <lineage>
        <taxon>Eukaryota</taxon>
        <taxon>Fungi</taxon>
        <taxon>Dikarya</taxon>
        <taxon>Basidiomycota</taxon>
        <taxon>Agaricomycotina</taxon>
        <taxon>Agaricomycetes</taxon>
        <taxon>Agaricomycetidae</taxon>
        <taxon>Agaricales</taxon>
        <taxon>Marasmiineae</taxon>
        <taxon>Marasmiaceae</taxon>
        <taxon>Moniliophthora</taxon>
    </lineage>
</organism>
<gene>
    <name evidence="4" type="ORF">Moror_2462</name>
</gene>
<keyword evidence="2" id="KW-0812">Transmembrane</keyword>
<dbReference type="HOGENOM" id="CLU_698476_0_0_1"/>
<feature type="compositionally biased region" description="Polar residues" evidence="1">
    <location>
        <begin position="244"/>
        <end position="257"/>
    </location>
</feature>
<dbReference type="Proteomes" id="UP000017559">
    <property type="component" value="Unassembled WGS sequence"/>
</dbReference>
<evidence type="ECO:0000313" key="4">
    <source>
        <dbReference type="EMBL" id="ESK85753.1"/>
    </source>
</evidence>
<feature type="compositionally biased region" description="Polar residues" evidence="1">
    <location>
        <begin position="154"/>
        <end position="172"/>
    </location>
</feature>
<reference evidence="4 5" key="1">
    <citation type="journal article" date="2014" name="BMC Genomics">
        <title>Genome and secretome analysis of the hemibiotrophic fungal pathogen, Moniliophthora roreri, which causes frosty pod rot disease of cacao: mechanisms of the biotrophic and necrotrophic phases.</title>
        <authorList>
            <person name="Meinhardt L.W."/>
            <person name="Costa G.G.L."/>
            <person name="Thomazella D.P.T."/>
            <person name="Teixeira P.J.P.L."/>
            <person name="Carazzolle M.F."/>
            <person name="Schuster S.C."/>
            <person name="Carlson J.E."/>
            <person name="Guiltinan M.J."/>
            <person name="Mieczkowski P."/>
            <person name="Farmer A."/>
            <person name="Ramaraj T."/>
            <person name="Crozier J."/>
            <person name="Davis R.E."/>
            <person name="Shao J."/>
            <person name="Melnick R.L."/>
            <person name="Pereira G.A.G."/>
            <person name="Bailey B.A."/>
        </authorList>
    </citation>
    <scope>NUCLEOTIDE SEQUENCE [LARGE SCALE GENOMIC DNA]</scope>
    <source>
        <strain evidence="4 5">MCA 2997</strain>
    </source>
</reference>